<dbReference type="AlphaFoldDB" id="V6LV20"/>
<accession>V6LV20</accession>
<keyword evidence="2" id="KW-1133">Transmembrane helix</keyword>
<feature type="region of interest" description="Disordered" evidence="1">
    <location>
        <begin position="112"/>
        <end position="139"/>
    </location>
</feature>
<evidence type="ECO:0000256" key="1">
    <source>
        <dbReference type="SAM" id="MobiDB-lite"/>
    </source>
</evidence>
<feature type="transmembrane region" description="Helical" evidence="2">
    <location>
        <begin position="54"/>
        <end position="73"/>
    </location>
</feature>
<protein>
    <submittedName>
        <fullName evidence="3">Transmembrane domain-containing protein</fullName>
    </submittedName>
</protein>
<name>V6LV20_9EUKA</name>
<reference evidence="3" key="1">
    <citation type="journal article" date="2014" name="PLoS Genet.">
        <title>The Genome of Spironucleus salmonicida Highlights a Fish Pathogen Adapted to Fluctuating Environments.</title>
        <authorList>
            <person name="Xu F."/>
            <person name="Jerlstrom-Hultqvist J."/>
            <person name="Einarsson E."/>
            <person name="Astvaldsson A."/>
            <person name="Svard S.G."/>
            <person name="Andersson J.O."/>
        </authorList>
    </citation>
    <scope>NUCLEOTIDE SEQUENCE</scope>
</reference>
<proteinExistence type="predicted"/>
<sequence length="200" mass="22893">MLFNVVNIIVMMRISAVEFSINLISSAIWAQFIAAVGDYYYSQNNNYLSTPIHVILQTFALVIVFVSLTYFNIRSSYWYHRKNVRQAKELETEVSGVMPFIKTAILKKKARSQTESDQFNDNVESPTSQTRRNIMNLDGNLPRKGTRKPFISSKNNVLDSNELFGTKQYKSQQNSQNSFTGIDSKLQLASFEIRSPNPVE</sequence>
<keyword evidence="2 3" id="KW-0812">Transmembrane</keyword>
<organism evidence="3">
    <name type="scientific">Spironucleus salmonicida</name>
    <dbReference type="NCBI Taxonomy" id="348837"/>
    <lineage>
        <taxon>Eukaryota</taxon>
        <taxon>Metamonada</taxon>
        <taxon>Diplomonadida</taxon>
        <taxon>Hexamitidae</taxon>
        <taxon>Hexamitinae</taxon>
        <taxon>Spironucleus</taxon>
    </lineage>
</organism>
<feature type="transmembrane region" description="Helical" evidence="2">
    <location>
        <begin position="21"/>
        <end position="42"/>
    </location>
</feature>
<evidence type="ECO:0000313" key="3">
    <source>
        <dbReference type="EMBL" id="EST48477.1"/>
    </source>
</evidence>
<gene>
    <name evidence="3" type="ORF">SS50377_11343</name>
</gene>
<feature type="compositionally biased region" description="Polar residues" evidence="1">
    <location>
        <begin position="113"/>
        <end position="133"/>
    </location>
</feature>
<dbReference type="VEuPathDB" id="GiardiaDB:SS50377_21314"/>
<keyword evidence="2" id="KW-0472">Membrane</keyword>
<evidence type="ECO:0000256" key="2">
    <source>
        <dbReference type="SAM" id="Phobius"/>
    </source>
</evidence>
<dbReference type="EMBL" id="KI545984">
    <property type="protein sequence ID" value="EST48477.1"/>
    <property type="molecule type" value="Genomic_DNA"/>
</dbReference>